<dbReference type="InterPro" id="IPR023765">
    <property type="entry name" value="SBP_5_CS"/>
</dbReference>
<dbReference type="OrthoDB" id="9772924at2"/>
<dbReference type="PIRSF" id="PIRSF002741">
    <property type="entry name" value="MppA"/>
    <property type="match status" value="1"/>
</dbReference>
<dbReference type="Gene3D" id="3.40.190.10">
    <property type="entry name" value="Periplasmic binding protein-like II"/>
    <property type="match status" value="1"/>
</dbReference>
<dbReference type="RefSeq" id="WP_072896166.1">
    <property type="nucleotide sequence ID" value="NZ_FQVM01000014.1"/>
</dbReference>
<dbReference type="PROSITE" id="PS01040">
    <property type="entry name" value="SBP_BACTERIAL_5"/>
    <property type="match status" value="1"/>
</dbReference>
<feature type="compositionally biased region" description="Basic and acidic residues" evidence="4">
    <location>
        <begin position="36"/>
        <end position="53"/>
    </location>
</feature>
<evidence type="ECO:0000256" key="2">
    <source>
        <dbReference type="ARBA" id="ARBA00005695"/>
    </source>
</evidence>
<comment type="subcellular location">
    <subcellularLocation>
        <location evidence="1">Cell membrane</location>
        <topology evidence="1">Lipid-anchor</topology>
    </subcellularLocation>
</comment>
<evidence type="ECO:0000256" key="3">
    <source>
        <dbReference type="ARBA" id="ARBA00022729"/>
    </source>
</evidence>
<comment type="similarity">
    <text evidence="2">Belongs to the bacterial solute-binding protein 5 family.</text>
</comment>
<keyword evidence="3 5" id="KW-0732">Signal</keyword>
<evidence type="ECO:0000259" key="6">
    <source>
        <dbReference type="Pfam" id="PF00496"/>
    </source>
</evidence>
<name>A0A1M4WVQ8_9CLOT</name>
<dbReference type="AlphaFoldDB" id="A0A1M4WVQ8"/>
<organism evidence="7 8">
    <name type="scientific">Clostridium fallax</name>
    <dbReference type="NCBI Taxonomy" id="1533"/>
    <lineage>
        <taxon>Bacteria</taxon>
        <taxon>Bacillati</taxon>
        <taxon>Bacillota</taxon>
        <taxon>Clostridia</taxon>
        <taxon>Eubacteriales</taxon>
        <taxon>Clostridiaceae</taxon>
        <taxon>Clostridium</taxon>
    </lineage>
</organism>
<dbReference type="GO" id="GO:0015833">
    <property type="term" value="P:peptide transport"/>
    <property type="evidence" value="ECO:0007669"/>
    <property type="project" value="TreeGrafter"/>
</dbReference>
<dbReference type="PANTHER" id="PTHR30290">
    <property type="entry name" value="PERIPLASMIC BINDING COMPONENT OF ABC TRANSPORTER"/>
    <property type="match status" value="1"/>
</dbReference>
<feature type="chain" id="PRO_5012747826" evidence="5">
    <location>
        <begin position="21"/>
        <end position="575"/>
    </location>
</feature>
<evidence type="ECO:0000256" key="1">
    <source>
        <dbReference type="ARBA" id="ARBA00004193"/>
    </source>
</evidence>
<feature type="region of interest" description="Disordered" evidence="4">
    <location>
        <begin position="26"/>
        <end position="53"/>
    </location>
</feature>
<dbReference type="InterPro" id="IPR030678">
    <property type="entry name" value="Peptide/Ni-bd"/>
</dbReference>
<dbReference type="EMBL" id="FQVM01000014">
    <property type="protein sequence ID" value="SHE85324.1"/>
    <property type="molecule type" value="Genomic_DNA"/>
</dbReference>
<dbReference type="InterPro" id="IPR039424">
    <property type="entry name" value="SBP_5"/>
</dbReference>
<dbReference type="InterPro" id="IPR000914">
    <property type="entry name" value="SBP_5_dom"/>
</dbReference>
<dbReference type="STRING" id="1533.SAMN05443638_11442"/>
<keyword evidence="8" id="KW-1185">Reference proteome</keyword>
<dbReference type="Pfam" id="PF00496">
    <property type="entry name" value="SBP_bac_5"/>
    <property type="match status" value="1"/>
</dbReference>
<dbReference type="PROSITE" id="PS51257">
    <property type="entry name" value="PROKAR_LIPOPROTEIN"/>
    <property type="match status" value="1"/>
</dbReference>
<sequence>MKRKSIALLCLLMSASFALAGCGGGSDNVSSNQESGNKESTEKEILKAKDPSKIPEVSKKRKDTLIVGTQNPAGQFCPIYSSTTYDSTVNSLIFEGLLSNDEKGNATANMADLPEISDDGKTYTFKIKDGIKFSDGSDLTADDVAFTYTAICDPKYDGPRTDAVEGLVGYEEYRNGDAKSVSGIKVIDPHTISFTLKKVNASQLYNFGYGIMPKSVYNFEKGNIQVLKDKFLQPVGSGPYKFVKFEQGQYISFEKNDGYWQGEPKIPNIIMKVTNAKTNIQELEAGNVDIDDVAAKKQNIQMLQSAGFLDLQLYPQSAYGYIGLNLRNPKFQDKKVRKALMYGLDRKGFIDNYYQGYGAVQNTHGAVVSWAYPSEDSLEKYEYNPDKANELLDEAGWKMNKQTGLREKDGVPFEISWLTYTDSNYVDSLIPIVKDCWGKLGIKVTPELMEFATLSEKVNDKRDFEIYNMAWNLSIDPDPSAIFSKSQDVPGGFNAVGWHPEESDKLMEEGIATTDQEKRKEIYGKWMQLINDDLPYIFLNNNKKCTVISSKVKNINPSAYVSWTDNIYKAEISTN</sequence>
<gene>
    <name evidence="7" type="ORF">SAMN05443638_11442</name>
</gene>
<accession>A0A1M4WVQ8</accession>
<dbReference type="SUPFAM" id="SSF53850">
    <property type="entry name" value="Periplasmic binding protein-like II"/>
    <property type="match status" value="1"/>
</dbReference>
<dbReference type="Gene3D" id="3.10.105.10">
    <property type="entry name" value="Dipeptide-binding Protein, Domain 3"/>
    <property type="match status" value="1"/>
</dbReference>
<reference evidence="7 8" key="1">
    <citation type="submission" date="2016-11" db="EMBL/GenBank/DDBJ databases">
        <authorList>
            <person name="Jaros S."/>
            <person name="Januszkiewicz K."/>
            <person name="Wedrychowicz H."/>
        </authorList>
    </citation>
    <scope>NUCLEOTIDE SEQUENCE [LARGE SCALE GENOMIC DNA]</scope>
    <source>
        <strain evidence="7 8">DSM 2631</strain>
    </source>
</reference>
<dbReference type="GO" id="GO:1904680">
    <property type="term" value="F:peptide transmembrane transporter activity"/>
    <property type="evidence" value="ECO:0007669"/>
    <property type="project" value="TreeGrafter"/>
</dbReference>
<dbReference type="Proteomes" id="UP000184035">
    <property type="component" value="Unassembled WGS sequence"/>
</dbReference>
<evidence type="ECO:0000256" key="4">
    <source>
        <dbReference type="SAM" id="MobiDB-lite"/>
    </source>
</evidence>
<feature type="signal peptide" evidence="5">
    <location>
        <begin position="1"/>
        <end position="20"/>
    </location>
</feature>
<evidence type="ECO:0000313" key="7">
    <source>
        <dbReference type="EMBL" id="SHE85324.1"/>
    </source>
</evidence>
<dbReference type="PANTHER" id="PTHR30290:SF81">
    <property type="entry name" value="OLIGOPEPTIDE-BINDING PROTEIN OPPA"/>
    <property type="match status" value="1"/>
</dbReference>
<proteinExistence type="inferred from homology"/>
<evidence type="ECO:0000256" key="5">
    <source>
        <dbReference type="SAM" id="SignalP"/>
    </source>
</evidence>
<feature type="domain" description="Solute-binding protein family 5" evidence="6">
    <location>
        <begin position="109"/>
        <end position="483"/>
    </location>
</feature>
<dbReference type="Gene3D" id="3.90.76.10">
    <property type="entry name" value="Dipeptide-binding Protein, Domain 1"/>
    <property type="match status" value="1"/>
</dbReference>
<evidence type="ECO:0000313" key="8">
    <source>
        <dbReference type="Proteomes" id="UP000184035"/>
    </source>
</evidence>
<dbReference type="GO" id="GO:0043190">
    <property type="term" value="C:ATP-binding cassette (ABC) transporter complex"/>
    <property type="evidence" value="ECO:0007669"/>
    <property type="project" value="InterPro"/>
</dbReference>
<protein>
    <submittedName>
        <fullName evidence="7">Peptide/nickel transport system substrate-binding protein</fullName>
    </submittedName>
</protein>
<dbReference type="GO" id="GO:0042597">
    <property type="term" value="C:periplasmic space"/>
    <property type="evidence" value="ECO:0007669"/>
    <property type="project" value="UniProtKB-ARBA"/>
</dbReference>